<dbReference type="Proteomes" id="UP000034048">
    <property type="component" value="Unassembled WGS sequence"/>
</dbReference>
<name>A0A0G0NK83_9BACT</name>
<comment type="caution">
    <text evidence="2">The sequence shown here is derived from an EMBL/GenBank/DDBJ whole genome shotgun (WGS) entry which is preliminary data.</text>
</comment>
<keyword evidence="1" id="KW-0812">Transmembrane</keyword>
<dbReference type="EMBL" id="LBWS01000050">
    <property type="protein sequence ID" value="KKR13206.1"/>
    <property type="molecule type" value="Genomic_DNA"/>
</dbReference>
<dbReference type="Gene3D" id="2.120.10.30">
    <property type="entry name" value="TolB, C-terminal domain"/>
    <property type="match status" value="1"/>
</dbReference>
<dbReference type="SUPFAM" id="SSF101898">
    <property type="entry name" value="NHL repeat"/>
    <property type="match status" value="1"/>
</dbReference>
<feature type="transmembrane region" description="Helical" evidence="1">
    <location>
        <begin position="390"/>
        <end position="409"/>
    </location>
</feature>
<protein>
    <submittedName>
        <fullName evidence="2">Uncharacterized protein</fullName>
    </submittedName>
</protein>
<dbReference type="InterPro" id="IPR011042">
    <property type="entry name" value="6-blade_b-propeller_TolB-like"/>
</dbReference>
<reference evidence="2 3" key="1">
    <citation type="journal article" date="2015" name="Nature">
        <title>rRNA introns, odd ribosomes, and small enigmatic genomes across a large radiation of phyla.</title>
        <authorList>
            <person name="Brown C.T."/>
            <person name="Hug L.A."/>
            <person name="Thomas B.C."/>
            <person name="Sharon I."/>
            <person name="Castelle C.J."/>
            <person name="Singh A."/>
            <person name="Wilkins M.J."/>
            <person name="Williams K.H."/>
            <person name="Banfield J.F."/>
        </authorList>
    </citation>
    <scope>NUCLEOTIDE SEQUENCE [LARGE SCALE GENOMIC DNA]</scope>
</reference>
<dbReference type="AlphaFoldDB" id="A0A0G0NK83"/>
<accession>A0A0G0NK83</accession>
<sequence>MNYKIAQLAVSPEQKTDTISKIFISQPAAEEEALLGRLFIVVDLKTNHPEMVRLVNFVIDQIKQNYYRNEQIILLQRTASVKVENIFESAIAKLNQNIVEYLTTEKIKFSVPNVNMTIGAIYKNELHLANLGRNKALLIYRSKNPNDELGFDLMDITKNNNESNKEIFNINKLFSNIINGSIPMGSYFLFANEALAEYLSENQLIKIITTLPPASAVEQIRNILLQTNVYVPFLALIIQNGRFGQEDFAQPANPIRARQTAPLPDRRPIPLQTEKEPGSIEALHLTEAKTAKLLSPTGLISFSHLKNIFNRLDLHRWKKHQYQNKLTFKGKLAFRPKINLRRFFNIAQLTASWAMGTAVVAYQTVTSKDKRQHFKQLVLARKNRLQRKHWIMLGIIGLTLIILIGNLTYNGLRSKKRAVQEAYQEQITTIQQKQSQIETDMMYDNLAGARDNLITIDQMLKALAQDTDAQKKTWQDLKNGYNQYYDQINNVTRLISPQLLATFATEQQPDSLIIVNNRLYASDSQKQTIYEFDLQQTTINVLLQDSNIKNVKSPAVDDNDNIYYISDNRSIVAIDPSTKKLDKLTGTEALSDPSALAIYNNRFYIFNQQTQQIVRYNRYNNQLDNGKDWLEDSSLRTISSISVNGFVWIISGNQIFKYGGGRPQEFILEEVMPALDLPDKIIALKDKEIFYVLEKANNRLIVFSQSGRFLAQYASDSFGEITDFAINEQANQVYVLAGQQLYQFPLYQ</sequence>
<evidence type="ECO:0000313" key="2">
    <source>
        <dbReference type="EMBL" id="KKR13206.1"/>
    </source>
</evidence>
<keyword evidence="1" id="KW-1133">Transmembrane helix</keyword>
<keyword evidence="1" id="KW-0472">Membrane</keyword>
<feature type="transmembrane region" description="Helical" evidence="1">
    <location>
        <begin position="343"/>
        <end position="365"/>
    </location>
</feature>
<organism evidence="2 3">
    <name type="scientific">Candidatus Falkowbacteria bacterium GW2011_GWA2_39_24</name>
    <dbReference type="NCBI Taxonomy" id="1618634"/>
    <lineage>
        <taxon>Bacteria</taxon>
        <taxon>Candidatus Falkowiibacteriota</taxon>
    </lineage>
</organism>
<evidence type="ECO:0000313" key="3">
    <source>
        <dbReference type="Proteomes" id="UP000034048"/>
    </source>
</evidence>
<evidence type="ECO:0000256" key="1">
    <source>
        <dbReference type="SAM" id="Phobius"/>
    </source>
</evidence>
<gene>
    <name evidence="2" type="ORF">UT42_C0050G0001</name>
</gene>
<proteinExistence type="predicted"/>